<dbReference type="InterPro" id="IPR050984">
    <property type="entry name" value="Gfo/Idh/MocA_domain"/>
</dbReference>
<dbReference type="EMBL" id="JAOL01000138">
    <property type="protein sequence ID" value="EUA88613.1"/>
    <property type="molecule type" value="Genomic_DNA"/>
</dbReference>
<evidence type="ECO:0000259" key="2">
    <source>
        <dbReference type="Pfam" id="PF22725"/>
    </source>
</evidence>
<evidence type="ECO:0000313" key="3">
    <source>
        <dbReference type="EMBL" id="EUA88613.1"/>
    </source>
</evidence>
<feature type="domain" description="GFO/IDH/MocA-like oxidoreductase" evidence="2">
    <location>
        <begin position="1"/>
        <end position="74"/>
    </location>
</feature>
<comment type="caution">
    <text evidence="3">The sequence shown here is derived from an EMBL/GenBank/DDBJ whole genome shotgun (WGS) entry which is preliminary data.</text>
</comment>
<dbReference type="Proteomes" id="UP000020681">
    <property type="component" value="Unassembled WGS sequence"/>
</dbReference>
<dbReference type="PANTHER" id="PTHR22604">
    <property type="entry name" value="OXIDOREDUCTASES"/>
    <property type="match status" value="1"/>
</dbReference>
<evidence type="ECO:0000256" key="1">
    <source>
        <dbReference type="ARBA" id="ARBA00023002"/>
    </source>
</evidence>
<sequence>MDAGCYAVHMARTFGGGTPEVVSAQAKRRDSEVDRAMTAELRFPAGHSGRIEFSMWSSHLLNMSARVVGDRGELRVLNPVVPHLFHRLTVQSAIGRRVERFPRRASYVYQLDAFTGAILRGEAVKTTPQDAVQNMTVIDAIYRAAGLPLRNPS</sequence>
<proteinExistence type="predicted"/>
<dbReference type="InterPro" id="IPR055170">
    <property type="entry name" value="GFO_IDH_MocA-like_dom"/>
</dbReference>
<name>A0ABP3AB50_MYCUL</name>
<reference evidence="3 4" key="1">
    <citation type="submission" date="2014-01" db="EMBL/GenBank/DDBJ databases">
        <authorList>
            <person name="Dobos K."/>
            <person name="Lenaerts A."/>
            <person name="Ordway D."/>
            <person name="DeGroote M.A."/>
            <person name="Parker T."/>
            <person name="Sizemore C."/>
            <person name="Tallon L.J."/>
            <person name="Sadzewicz L.K."/>
            <person name="Sengamalay N."/>
            <person name="Fraser C.M."/>
            <person name="Hine E."/>
            <person name="Shefchek K.A."/>
            <person name="Das S.P."/>
            <person name="Tettelin H."/>
        </authorList>
    </citation>
    <scope>NUCLEOTIDE SEQUENCE [LARGE SCALE GENOMIC DNA]</scope>
    <source>
        <strain evidence="3 4">Harvey</strain>
    </source>
</reference>
<keyword evidence="1" id="KW-0560">Oxidoreductase</keyword>
<dbReference type="PANTHER" id="PTHR22604:SF105">
    <property type="entry name" value="TRANS-1,2-DIHYDROBENZENE-1,2-DIOL DEHYDROGENASE"/>
    <property type="match status" value="1"/>
</dbReference>
<organism evidence="3 4">
    <name type="scientific">Mycobacterium ulcerans str. Harvey</name>
    <dbReference type="NCBI Taxonomy" id="1299332"/>
    <lineage>
        <taxon>Bacteria</taxon>
        <taxon>Bacillati</taxon>
        <taxon>Actinomycetota</taxon>
        <taxon>Actinomycetes</taxon>
        <taxon>Mycobacteriales</taxon>
        <taxon>Mycobacteriaceae</taxon>
        <taxon>Mycobacterium</taxon>
        <taxon>Mycobacterium ulcerans group</taxon>
    </lineage>
</organism>
<protein>
    <submittedName>
        <fullName evidence="3">Oxidoreductase domain-containing protein</fullName>
    </submittedName>
</protein>
<dbReference type="SUPFAM" id="SSF55347">
    <property type="entry name" value="Glyceraldehyde-3-phosphate dehydrogenase-like, C-terminal domain"/>
    <property type="match status" value="1"/>
</dbReference>
<dbReference type="Gene3D" id="3.30.360.10">
    <property type="entry name" value="Dihydrodipicolinate Reductase, domain 2"/>
    <property type="match status" value="1"/>
</dbReference>
<evidence type="ECO:0000313" key="4">
    <source>
        <dbReference type="Proteomes" id="UP000020681"/>
    </source>
</evidence>
<gene>
    <name evidence="3" type="ORF">I551_4913</name>
</gene>
<keyword evidence="4" id="KW-1185">Reference proteome</keyword>
<dbReference type="Pfam" id="PF22725">
    <property type="entry name" value="GFO_IDH_MocA_C3"/>
    <property type="match status" value="1"/>
</dbReference>
<accession>A0ABP3AB50</accession>